<organism evidence="1 2">
    <name type="scientific">Clostridium sardiniense</name>
    <name type="common">Clostridium absonum</name>
    <dbReference type="NCBI Taxonomy" id="29369"/>
    <lineage>
        <taxon>Bacteria</taxon>
        <taxon>Bacillati</taxon>
        <taxon>Bacillota</taxon>
        <taxon>Clostridia</taxon>
        <taxon>Eubacteriales</taxon>
        <taxon>Clostridiaceae</taxon>
        <taxon>Clostridium</taxon>
    </lineage>
</organism>
<accession>A0ABS7KT40</accession>
<dbReference type="InterPro" id="IPR024008">
    <property type="entry name" value="BsaA"/>
</dbReference>
<dbReference type="NCBIfam" id="TIGR04088">
    <property type="entry name" value="cognate_SipW"/>
    <property type="match status" value="1"/>
</dbReference>
<dbReference type="InterPro" id="IPR023833">
    <property type="entry name" value="Signal_pept_SipW-depend-type"/>
</dbReference>
<comment type="caution">
    <text evidence="1">The sequence shown here is derived from an EMBL/GenBank/DDBJ whole genome shotgun (WGS) entry which is preliminary data.</text>
</comment>
<sequence length="198" mass="21475">MGKKKIIGLCLAVGLMVGVVGGSLAWFTDNAEVPNSFATQGNGIDETNGIKIEEVFDKELASKVLPGTDVNKDAKVKNTASYDQIIRVKFEKEWTTNTDGKNLNLDFIELKYQNLTETPETNKWIDGKDGYFYYNGVVAAGTATEYLLDSVTLSTKADNDYKNVGYDVIVKAEGIQASNGAVSSAWTTAPDVIKNLGN</sequence>
<dbReference type="RefSeq" id="WP_221858269.1">
    <property type="nucleotide sequence ID" value="NZ_JAIKTU010000001.1"/>
</dbReference>
<protein>
    <submittedName>
        <fullName evidence="1">BsaA family SipW-dependent biofilm matrix protein</fullName>
    </submittedName>
</protein>
<keyword evidence="2" id="KW-1185">Reference proteome</keyword>
<evidence type="ECO:0000313" key="2">
    <source>
        <dbReference type="Proteomes" id="UP001299068"/>
    </source>
</evidence>
<dbReference type="EMBL" id="JAIKTU010000001">
    <property type="protein sequence ID" value="MBY0753920.1"/>
    <property type="molecule type" value="Genomic_DNA"/>
</dbReference>
<evidence type="ECO:0000313" key="1">
    <source>
        <dbReference type="EMBL" id="MBY0753920.1"/>
    </source>
</evidence>
<reference evidence="1 2" key="1">
    <citation type="journal article" date="2021" name="Cell Host Microbe">
        <title>in vivo commensal control of Clostridioides difficile virulence.</title>
        <authorList>
            <person name="Girinathan B.P."/>
            <person name="Dibenedetto N."/>
            <person name="Worley J.N."/>
            <person name="Peltier J."/>
            <person name="Arrieta-Ortiz M.L."/>
            <person name="Rupa Christinal Immanuel S."/>
            <person name="Lavin R."/>
            <person name="Delaney M.L."/>
            <person name="Cummins C."/>
            <person name="Hoffmann M."/>
            <person name="Luo Y."/>
            <person name="Gonzalez-Escalona N."/>
            <person name="Allard M."/>
            <person name="Onderdonk A.B."/>
            <person name="Gerber G.K."/>
            <person name="Sonenshein A.L."/>
            <person name="Baliga N."/>
            <person name="Dupuy B."/>
            <person name="Bry L."/>
        </authorList>
    </citation>
    <scope>NUCLEOTIDE SEQUENCE [LARGE SCALE GENOMIC DNA]</scope>
    <source>
        <strain evidence="1 2">DSM 599</strain>
    </source>
</reference>
<dbReference type="NCBIfam" id="TIGR04090">
    <property type="entry name" value="exp_by_SipW_IV"/>
    <property type="match status" value="1"/>
</dbReference>
<dbReference type="Proteomes" id="UP001299068">
    <property type="component" value="Unassembled WGS sequence"/>
</dbReference>
<gene>
    <name evidence="1" type="ORF">K5V21_00485</name>
</gene>
<name>A0ABS7KT40_CLOSR</name>
<proteinExistence type="predicted"/>